<dbReference type="InterPro" id="IPR013249">
    <property type="entry name" value="RNA_pol_sigma70_r4_t2"/>
</dbReference>
<evidence type="ECO:0000256" key="1">
    <source>
        <dbReference type="ARBA" id="ARBA00010641"/>
    </source>
</evidence>
<feature type="domain" description="RNA polymerase sigma-70 region 2" evidence="5">
    <location>
        <begin position="2"/>
        <end position="57"/>
    </location>
</feature>
<keyword evidence="2" id="KW-0805">Transcription regulation</keyword>
<evidence type="ECO:0000313" key="7">
    <source>
        <dbReference type="EMBL" id="GAA3579157.1"/>
    </source>
</evidence>
<dbReference type="EMBL" id="BAABCY010000079">
    <property type="protein sequence ID" value="GAA3579157.1"/>
    <property type="molecule type" value="Genomic_DNA"/>
</dbReference>
<accession>A0ABP6YAG4</accession>
<dbReference type="SUPFAM" id="SSF88659">
    <property type="entry name" value="Sigma3 and sigma4 domains of RNA polymerase sigma factors"/>
    <property type="match status" value="1"/>
</dbReference>
<dbReference type="Pfam" id="PF04542">
    <property type="entry name" value="Sigma70_r2"/>
    <property type="match status" value="1"/>
</dbReference>
<dbReference type="InterPro" id="IPR013324">
    <property type="entry name" value="RNA_pol_sigma_r3/r4-like"/>
</dbReference>
<evidence type="ECO:0000259" key="6">
    <source>
        <dbReference type="Pfam" id="PF08281"/>
    </source>
</evidence>
<dbReference type="NCBIfam" id="TIGR02937">
    <property type="entry name" value="sigma70-ECF"/>
    <property type="match status" value="1"/>
</dbReference>
<comment type="similarity">
    <text evidence="1">Belongs to the sigma-70 factor family. ECF subfamily.</text>
</comment>
<dbReference type="PANTHER" id="PTHR43133">
    <property type="entry name" value="RNA POLYMERASE ECF-TYPE SIGMA FACTO"/>
    <property type="match status" value="1"/>
</dbReference>
<dbReference type="Pfam" id="PF08281">
    <property type="entry name" value="Sigma70_r4_2"/>
    <property type="match status" value="1"/>
</dbReference>
<sequence>MVSYAMGYLFDKGNSEDIVQDIFVYLWERSESINIESSLKGYLFVMVRNKCLNHLKSIKITDHANVLAMGTILDEAYDLEGFSAEDKSIIYNQVLKIIETLPGKMKQIVKLRFIDNYKYAEIADETGVSVNTVKTQLKRAKEKITHSLVSVVVLLLSSQ</sequence>
<evidence type="ECO:0000256" key="4">
    <source>
        <dbReference type="ARBA" id="ARBA00023163"/>
    </source>
</evidence>
<dbReference type="Gene3D" id="1.10.1740.10">
    <property type="match status" value="1"/>
</dbReference>
<protein>
    <submittedName>
        <fullName evidence="7">RNA polymerase sigma-70 factor</fullName>
    </submittedName>
</protein>
<organism evidence="7 8">
    <name type="scientific">Snuella lapsa</name>
    <dbReference type="NCBI Taxonomy" id="870481"/>
    <lineage>
        <taxon>Bacteria</taxon>
        <taxon>Pseudomonadati</taxon>
        <taxon>Bacteroidota</taxon>
        <taxon>Flavobacteriia</taxon>
        <taxon>Flavobacteriales</taxon>
        <taxon>Flavobacteriaceae</taxon>
        <taxon>Snuella</taxon>
    </lineage>
</organism>
<dbReference type="InterPro" id="IPR007627">
    <property type="entry name" value="RNA_pol_sigma70_r2"/>
</dbReference>
<gene>
    <name evidence="7" type="ORF">GCM10022395_29700</name>
</gene>
<dbReference type="InterPro" id="IPR013325">
    <property type="entry name" value="RNA_pol_sigma_r2"/>
</dbReference>
<dbReference type="SUPFAM" id="SSF88946">
    <property type="entry name" value="Sigma2 domain of RNA polymerase sigma factors"/>
    <property type="match status" value="1"/>
</dbReference>
<evidence type="ECO:0000256" key="2">
    <source>
        <dbReference type="ARBA" id="ARBA00023015"/>
    </source>
</evidence>
<dbReference type="Gene3D" id="1.10.10.10">
    <property type="entry name" value="Winged helix-like DNA-binding domain superfamily/Winged helix DNA-binding domain"/>
    <property type="match status" value="1"/>
</dbReference>
<feature type="domain" description="RNA polymerase sigma factor 70 region 4 type 2" evidence="6">
    <location>
        <begin position="92"/>
        <end position="144"/>
    </location>
</feature>
<reference evidence="8" key="1">
    <citation type="journal article" date="2019" name="Int. J. Syst. Evol. Microbiol.">
        <title>The Global Catalogue of Microorganisms (GCM) 10K type strain sequencing project: providing services to taxonomists for standard genome sequencing and annotation.</title>
        <authorList>
            <consortium name="The Broad Institute Genomics Platform"/>
            <consortium name="The Broad Institute Genome Sequencing Center for Infectious Disease"/>
            <person name="Wu L."/>
            <person name="Ma J."/>
        </authorList>
    </citation>
    <scope>NUCLEOTIDE SEQUENCE [LARGE SCALE GENOMIC DNA]</scope>
    <source>
        <strain evidence="8">JCM 17111</strain>
    </source>
</reference>
<dbReference type="CDD" id="cd06171">
    <property type="entry name" value="Sigma70_r4"/>
    <property type="match status" value="1"/>
</dbReference>
<dbReference type="Proteomes" id="UP001500954">
    <property type="component" value="Unassembled WGS sequence"/>
</dbReference>
<dbReference type="InterPro" id="IPR036388">
    <property type="entry name" value="WH-like_DNA-bd_sf"/>
</dbReference>
<keyword evidence="4" id="KW-0804">Transcription</keyword>
<keyword evidence="3" id="KW-0731">Sigma factor</keyword>
<evidence type="ECO:0000256" key="3">
    <source>
        <dbReference type="ARBA" id="ARBA00023082"/>
    </source>
</evidence>
<evidence type="ECO:0000259" key="5">
    <source>
        <dbReference type="Pfam" id="PF04542"/>
    </source>
</evidence>
<name>A0ABP6YAG4_9FLAO</name>
<dbReference type="PANTHER" id="PTHR43133:SF46">
    <property type="entry name" value="RNA POLYMERASE SIGMA-70 FACTOR ECF SUBFAMILY"/>
    <property type="match status" value="1"/>
</dbReference>
<proteinExistence type="inferred from homology"/>
<keyword evidence="8" id="KW-1185">Reference proteome</keyword>
<evidence type="ECO:0000313" key="8">
    <source>
        <dbReference type="Proteomes" id="UP001500954"/>
    </source>
</evidence>
<comment type="caution">
    <text evidence="7">The sequence shown here is derived from an EMBL/GenBank/DDBJ whole genome shotgun (WGS) entry which is preliminary data.</text>
</comment>
<dbReference type="InterPro" id="IPR039425">
    <property type="entry name" value="RNA_pol_sigma-70-like"/>
</dbReference>
<dbReference type="InterPro" id="IPR014284">
    <property type="entry name" value="RNA_pol_sigma-70_dom"/>
</dbReference>